<proteinExistence type="predicted"/>
<keyword evidence="1" id="KW-0732">Signal</keyword>
<dbReference type="EMBL" id="CM016552">
    <property type="protein sequence ID" value="TKW37394.1"/>
    <property type="molecule type" value="Genomic_DNA"/>
</dbReference>
<evidence type="ECO:0000256" key="1">
    <source>
        <dbReference type="SAM" id="SignalP"/>
    </source>
</evidence>
<evidence type="ECO:0000313" key="2">
    <source>
        <dbReference type="EMBL" id="TKW37394.1"/>
    </source>
</evidence>
<keyword evidence="3" id="KW-1185">Reference proteome</keyword>
<feature type="chain" id="PRO_5020775629" evidence="1">
    <location>
        <begin position="24"/>
        <end position="69"/>
    </location>
</feature>
<gene>
    <name evidence="2" type="ORF">SEVIR_1G044250v2</name>
</gene>
<evidence type="ECO:0000313" key="3">
    <source>
        <dbReference type="Proteomes" id="UP000298652"/>
    </source>
</evidence>
<reference evidence="2" key="1">
    <citation type="submission" date="2019-03" db="EMBL/GenBank/DDBJ databases">
        <title>WGS assembly of Setaria viridis.</title>
        <authorList>
            <person name="Huang P."/>
            <person name="Jenkins J."/>
            <person name="Grimwood J."/>
            <person name="Barry K."/>
            <person name="Healey A."/>
            <person name="Mamidi S."/>
            <person name="Sreedasyam A."/>
            <person name="Shu S."/>
            <person name="Feldman M."/>
            <person name="Wu J."/>
            <person name="Yu Y."/>
            <person name="Chen C."/>
            <person name="Johnson J."/>
            <person name="Rokhsar D."/>
            <person name="Baxter I."/>
            <person name="Schmutz J."/>
            <person name="Brutnell T."/>
            <person name="Kellogg E."/>
        </authorList>
    </citation>
    <scope>NUCLEOTIDE SEQUENCE [LARGE SCALE GENOMIC DNA]</scope>
</reference>
<organism evidence="2 3">
    <name type="scientific">Setaria viridis</name>
    <name type="common">Green bristlegrass</name>
    <name type="synonym">Setaria italica subsp. viridis</name>
    <dbReference type="NCBI Taxonomy" id="4556"/>
    <lineage>
        <taxon>Eukaryota</taxon>
        <taxon>Viridiplantae</taxon>
        <taxon>Streptophyta</taxon>
        <taxon>Embryophyta</taxon>
        <taxon>Tracheophyta</taxon>
        <taxon>Spermatophyta</taxon>
        <taxon>Magnoliopsida</taxon>
        <taxon>Liliopsida</taxon>
        <taxon>Poales</taxon>
        <taxon>Poaceae</taxon>
        <taxon>PACMAD clade</taxon>
        <taxon>Panicoideae</taxon>
        <taxon>Panicodae</taxon>
        <taxon>Paniceae</taxon>
        <taxon>Cenchrinae</taxon>
        <taxon>Setaria</taxon>
    </lineage>
</organism>
<dbReference type="Gramene" id="TKW37394">
    <property type="protein sequence ID" value="TKW37394"/>
    <property type="gene ID" value="SEVIR_1G044250v2"/>
</dbReference>
<sequence>MEKSKSPSISLAVSLFLSLFLFAHEQDRKQIGSTQQGPKNSLIGPYCTVAAQKALQGSVSSVLHINIRT</sequence>
<protein>
    <submittedName>
        <fullName evidence="2">Uncharacterized protein</fullName>
    </submittedName>
</protein>
<dbReference type="AlphaFoldDB" id="A0A4U6W6Z7"/>
<name>A0A4U6W6Z7_SETVI</name>
<dbReference type="Proteomes" id="UP000298652">
    <property type="component" value="Chromosome 1"/>
</dbReference>
<accession>A0A4U6W6Z7</accession>
<feature type="signal peptide" evidence="1">
    <location>
        <begin position="1"/>
        <end position="23"/>
    </location>
</feature>